<evidence type="ECO:0000259" key="4">
    <source>
        <dbReference type="PROSITE" id="PS50949"/>
    </source>
</evidence>
<dbReference type="CDD" id="cd07377">
    <property type="entry name" value="WHTH_GntR"/>
    <property type="match status" value="1"/>
</dbReference>
<protein>
    <submittedName>
        <fullName evidence="5">GntR family transcriptional regulator</fullName>
    </submittedName>
</protein>
<evidence type="ECO:0000256" key="1">
    <source>
        <dbReference type="ARBA" id="ARBA00023015"/>
    </source>
</evidence>
<dbReference type="SMART" id="SM00345">
    <property type="entry name" value="HTH_GNTR"/>
    <property type="match status" value="1"/>
</dbReference>
<dbReference type="InterPro" id="IPR011711">
    <property type="entry name" value="GntR_C"/>
</dbReference>
<evidence type="ECO:0000256" key="3">
    <source>
        <dbReference type="ARBA" id="ARBA00023163"/>
    </source>
</evidence>
<keyword evidence="3" id="KW-0804">Transcription</keyword>
<keyword evidence="1" id="KW-0805">Transcription regulation</keyword>
<proteinExistence type="predicted"/>
<dbReference type="Gene3D" id="1.10.10.10">
    <property type="entry name" value="Winged helix-like DNA-binding domain superfamily/Winged helix DNA-binding domain"/>
    <property type="match status" value="1"/>
</dbReference>
<dbReference type="InterPro" id="IPR008920">
    <property type="entry name" value="TF_FadR/GntR_C"/>
</dbReference>
<evidence type="ECO:0000313" key="5">
    <source>
        <dbReference type="EMBL" id="MFB5189575.1"/>
    </source>
</evidence>
<dbReference type="InterPro" id="IPR036390">
    <property type="entry name" value="WH_DNA-bd_sf"/>
</dbReference>
<dbReference type="Proteomes" id="UP001579974">
    <property type="component" value="Unassembled WGS sequence"/>
</dbReference>
<dbReference type="SUPFAM" id="SSF48008">
    <property type="entry name" value="GntR ligand-binding domain-like"/>
    <property type="match status" value="1"/>
</dbReference>
<dbReference type="PANTHER" id="PTHR43537">
    <property type="entry name" value="TRANSCRIPTIONAL REGULATOR, GNTR FAMILY"/>
    <property type="match status" value="1"/>
</dbReference>
<organism evidence="5 6">
    <name type="scientific">Alicyclobacillus fastidiosus</name>
    <dbReference type="NCBI Taxonomy" id="392011"/>
    <lineage>
        <taxon>Bacteria</taxon>
        <taxon>Bacillati</taxon>
        <taxon>Bacillota</taxon>
        <taxon>Bacilli</taxon>
        <taxon>Bacillales</taxon>
        <taxon>Alicyclobacillaceae</taxon>
        <taxon>Alicyclobacillus</taxon>
    </lineage>
</organism>
<comment type="caution">
    <text evidence="5">The sequence shown here is derived from an EMBL/GenBank/DDBJ whole genome shotgun (WGS) entry which is preliminary data.</text>
</comment>
<feature type="domain" description="HTH gntR-type" evidence="4">
    <location>
        <begin position="12"/>
        <end position="79"/>
    </location>
</feature>
<dbReference type="PANTHER" id="PTHR43537:SF24">
    <property type="entry name" value="GLUCONATE OPERON TRANSCRIPTIONAL REPRESSOR"/>
    <property type="match status" value="1"/>
</dbReference>
<accession>A0ABV5ABE1</accession>
<evidence type="ECO:0000313" key="6">
    <source>
        <dbReference type="Proteomes" id="UP001579974"/>
    </source>
</evidence>
<gene>
    <name evidence="5" type="ORF">KKP3000_002850</name>
</gene>
<dbReference type="SMART" id="SM00895">
    <property type="entry name" value="FCD"/>
    <property type="match status" value="1"/>
</dbReference>
<reference evidence="5 6" key="1">
    <citation type="journal article" date="2024" name="Int. J. Mol. Sci.">
        <title>Exploration of Alicyclobacillus spp. Genome in Search of Antibiotic Resistance.</title>
        <authorList>
            <person name="Bucka-Kolendo J."/>
            <person name="Kiousi D.E."/>
            <person name="Dekowska A."/>
            <person name="Mikolajczuk-Szczyrba A."/>
            <person name="Karadedos D.M."/>
            <person name="Michael P."/>
            <person name="Galanis A."/>
            <person name="Sokolowska B."/>
        </authorList>
    </citation>
    <scope>NUCLEOTIDE SEQUENCE [LARGE SCALE GENOMIC DNA]</scope>
    <source>
        <strain evidence="5 6">KKP 3000</strain>
    </source>
</reference>
<dbReference type="PROSITE" id="PS50949">
    <property type="entry name" value="HTH_GNTR"/>
    <property type="match status" value="1"/>
</dbReference>
<dbReference type="Pfam" id="PF07729">
    <property type="entry name" value="FCD"/>
    <property type="match status" value="1"/>
</dbReference>
<name>A0ABV5ABE1_9BACL</name>
<dbReference type="EMBL" id="JBDXSU010000003">
    <property type="protein sequence ID" value="MFB5189575.1"/>
    <property type="molecule type" value="Genomic_DNA"/>
</dbReference>
<dbReference type="Gene3D" id="1.20.120.530">
    <property type="entry name" value="GntR ligand-binding domain-like"/>
    <property type="match status" value="1"/>
</dbReference>
<dbReference type="Pfam" id="PF00392">
    <property type="entry name" value="GntR"/>
    <property type="match status" value="1"/>
</dbReference>
<keyword evidence="2" id="KW-0238">DNA-binding</keyword>
<sequence length="220" mass="25856">MELTDHSDANEISLKDEIKFKLRNAIITNELKPGQRLVETDIAKQYGTSQVPVREALRGLEEEGLVRTVKYKGAYVTEIELSEAYHIFSLRSDIESKVIELILPKMTQRHFGELYDIIAQMEADIENPRDLSALDTDFHLKLIDWANIDIYSRVWNMCYGRVRRFISFVHPPVHDKYVEMHEKHISLVQVFEKRDVEQAKLAIRAHIMRSFNESKYKIHR</sequence>
<dbReference type="InterPro" id="IPR000524">
    <property type="entry name" value="Tscrpt_reg_HTH_GntR"/>
</dbReference>
<evidence type="ECO:0000256" key="2">
    <source>
        <dbReference type="ARBA" id="ARBA00023125"/>
    </source>
</evidence>
<dbReference type="RefSeq" id="WP_275475371.1">
    <property type="nucleotide sequence ID" value="NZ_CP162940.1"/>
</dbReference>
<keyword evidence="6" id="KW-1185">Reference proteome</keyword>
<dbReference type="SUPFAM" id="SSF46785">
    <property type="entry name" value="Winged helix' DNA-binding domain"/>
    <property type="match status" value="1"/>
</dbReference>
<dbReference type="InterPro" id="IPR036388">
    <property type="entry name" value="WH-like_DNA-bd_sf"/>
</dbReference>